<sequence>MMPKRTAASLYSAGILLLSLGVALNIQSGLGTSPFDALLVGLSDQVGLTVGSWEILIAFFMIMVNSALVRQRPELWGLFTAFLTGAGIDLWLYVFEHSLNPAHWASQLATFGAGIVLINIGTALYLFSGLAAIPIDRLTMILKDLLRSNVFVARTAVYFLCLLLAFLLGGPIGVGTVLTVCLGGLLLNFFVRLTARIPVSPAKHPNS</sequence>
<evidence type="ECO:0000313" key="3">
    <source>
        <dbReference type="Proteomes" id="UP000570361"/>
    </source>
</evidence>
<feature type="transmembrane region" description="Helical" evidence="1">
    <location>
        <begin position="145"/>
        <end position="166"/>
    </location>
</feature>
<dbReference type="Proteomes" id="UP000570361">
    <property type="component" value="Unassembled WGS sequence"/>
</dbReference>
<name>A0A7W5FPK2_9BACL</name>
<feature type="transmembrane region" description="Helical" evidence="1">
    <location>
        <begin position="172"/>
        <end position="191"/>
    </location>
</feature>
<accession>A0A7W5FPK2</accession>
<feature type="transmembrane region" description="Helical" evidence="1">
    <location>
        <begin position="107"/>
        <end position="133"/>
    </location>
</feature>
<keyword evidence="1" id="KW-1133">Transmembrane helix</keyword>
<dbReference type="PANTHER" id="PTHR40078">
    <property type="entry name" value="INTEGRAL MEMBRANE PROTEIN-RELATED"/>
    <property type="match status" value="1"/>
</dbReference>
<dbReference type="RefSeq" id="WP_246427829.1">
    <property type="nucleotide sequence ID" value="NZ_JACHXK010000012.1"/>
</dbReference>
<evidence type="ECO:0000256" key="1">
    <source>
        <dbReference type="SAM" id="Phobius"/>
    </source>
</evidence>
<organism evidence="2 3">
    <name type="scientific">Paenibacillus phyllosphaerae</name>
    <dbReference type="NCBI Taxonomy" id="274593"/>
    <lineage>
        <taxon>Bacteria</taxon>
        <taxon>Bacillati</taxon>
        <taxon>Bacillota</taxon>
        <taxon>Bacilli</taxon>
        <taxon>Bacillales</taxon>
        <taxon>Paenibacillaceae</taxon>
        <taxon>Paenibacillus</taxon>
    </lineage>
</organism>
<dbReference type="Pfam" id="PF19700">
    <property type="entry name" value="DUF6198"/>
    <property type="match status" value="1"/>
</dbReference>
<evidence type="ECO:0008006" key="4">
    <source>
        <dbReference type="Google" id="ProtNLM"/>
    </source>
</evidence>
<dbReference type="PANTHER" id="PTHR40078:SF1">
    <property type="entry name" value="INTEGRAL MEMBRANE PROTEIN"/>
    <property type="match status" value="1"/>
</dbReference>
<feature type="transmembrane region" description="Helical" evidence="1">
    <location>
        <begin position="47"/>
        <end position="68"/>
    </location>
</feature>
<keyword evidence="1" id="KW-0812">Transmembrane</keyword>
<proteinExistence type="predicted"/>
<evidence type="ECO:0000313" key="2">
    <source>
        <dbReference type="EMBL" id="MBB3112435.1"/>
    </source>
</evidence>
<keyword evidence="1" id="KW-0472">Membrane</keyword>
<reference evidence="2 3" key="1">
    <citation type="submission" date="2020-08" db="EMBL/GenBank/DDBJ databases">
        <title>Genomic Encyclopedia of Type Strains, Phase III (KMG-III): the genomes of soil and plant-associated and newly described type strains.</title>
        <authorList>
            <person name="Whitman W."/>
        </authorList>
    </citation>
    <scope>NUCLEOTIDE SEQUENCE [LARGE SCALE GENOMIC DNA]</scope>
    <source>
        <strain evidence="2 3">CECT 5862</strain>
    </source>
</reference>
<comment type="caution">
    <text evidence="2">The sequence shown here is derived from an EMBL/GenBank/DDBJ whole genome shotgun (WGS) entry which is preliminary data.</text>
</comment>
<dbReference type="AlphaFoldDB" id="A0A7W5FPK2"/>
<protein>
    <recommendedName>
        <fullName evidence="4">YitT family protein</fullName>
    </recommendedName>
</protein>
<keyword evidence="3" id="KW-1185">Reference proteome</keyword>
<dbReference type="EMBL" id="JACHXK010000012">
    <property type="protein sequence ID" value="MBB3112435.1"/>
    <property type="molecule type" value="Genomic_DNA"/>
</dbReference>
<feature type="transmembrane region" description="Helical" evidence="1">
    <location>
        <begin position="75"/>
        <end position="95"/>
    </location>
</feature>
<gene>
    <name evidence="2" type="ORF">FHS18_004536</name>
</gene>
<dbReference type="InterPro" id="IPR038750">
    <property type="entry name" value="YczE/YyaS-like"/>
</dbReference>